<keyword evidence="1" id="KW-1185">Reference proteome</keyword>
<evidence type="ECO:0000313" key="2">
    <source>
        <dbReference type="WBParaSite" id="nRc.2.0.1.t17714-RA"/>
    </source>
</evidence>
<proteinExistence type="predicted"/>
<protein>
    <submittedName>
        <fullName evidence="2">Uncharacterized protein</fullName>
    </submittedName>
</protein>
<dbReference type="AlphaFoldDB" id="A0A915IU42"/>
<reference evidence="2" key="1">
    <citation type="submission" date="2022-11" db="UniProtKB">
        <authorList>
            <consortium name="WormBaseParasite"/>
        </authorList>
    </citation>
    <scope>IDENTIFICATION</scope>
</reference>
<accession>A0A915IU42</accession>
<name>A0A915IU42_ROMCU</name>
<organism evidence="1 2">
    <name type="scientific">Romanomermis culicivorax</name>
    <name type="common">Nematode worm</name>
    <dbReference type="NCBI Taxonomy" id="13658"/>
    <lineage>
        <taxon>Eukaryota</taxon>
        <taxon>Metazoa</taxon>
        <taxon>Ecdysozoa</taxon>
        <taxon>Nematoda</taxon>
        <taxon>Enoplea</taxon>
        <taxon>Dorylaimia</taxon>
        <taxon>Mermithida</taxon>
        <taxon>Mermithoidea</taxon>
        <taxon>Mermithidae</taxon>
        <taxon>Romanomermis</taxon>
    </lineage>
</organism>
<dbReference type="WBParaSite" id="nRc.2.0.1.t17714-RA">
    <property type="protein sequence ID" value="nRc.2.0.1.t17714-RA"/>
    <property type="gene ID" value="nRc.2.0.1.g17714"/>
</dbReference>
<dbReference type="Proteomes" id="UP000887565">
    <property type="component" value="Unplaced"/>
</dbReference>
<evidence type="ECO:0000313" key="1">
    <source>
        <dbReference type="Proteomes" id="UP000887565"/>
    </source>
</evidence>
<sequence length="198" mass="22223">MDWIDPSNEKKLVKVAATTEPLLIDIPNEMIDYQSGQPSSSHTSGSNFTNISSSRFGALKAIPTSASDLQKMAFRSDCQLFLSIILQKLIKPCSLKYKLVRGLSALQPSTICASITIAEERFNISLKMLYEVFKNQTSACHMKAKDHLTFEIAVDGKNWQSPNTRCPTFIKLHSTLLMPSTFYNIQELILTVFTPQNR</sequence>